<evidence type="ECO:0000313" key="4">
    <source>
        <dbReference type="Proteomes" id="UP000663853"/>
    </source>
</evidence>
<dbReference type="AlphaFoldDB" id="A0A8H3C303"/>
<feature type="compositionally biased region" description="Basic and acidic residues" evidence="1">
    <location>
        <begin position="179"/>
        <end position="204"/>
    </location>
</feature>
<evidence type="ECO:0000313" key="3">
    <source>
        <dbReference type="EMBL" id="CAE6470455.1"/>
    </source>
</evidence>
<feature type="region of interest" description="Disordered" evidence="1">
    <location>
        <begin position="179"/>
        <end position="208"/>
    </location>
</feature>
<dbReference type="Proteomes" id="UP000663853">
    <property type="component" value="Unassembled WGS sequence"/>
</dbReference>
<feature type="transmembrane region" description="Helical" evidence="2">
    <location>
        <begin position="142"/>
        <end position="163"/>
    </location>
</feature>
<feature type="non-terminal residue" evidence="3">
    <location>
        <position position="1"/>
    </location>
</feature>
<comment type="caution">
    <text evidence="3">The sequence shown here is derived from an EMBL/GenBank/DDBJ whole genome shotgun (WGS) entry which is preliminary data.</text>
</comment>
<keyword evidence="2" id="KW-0472">Membrane</keyword>
<keyword evidence="2" id="KW-1133">Transmembrane helix</keyword>
<reference evidence="3" key="1">
    <citation type="submission" date="2021-01" db="EMBL/GenBank/DDBJ databases">
        <authorList>
            <person name="Kaushik A."/>
        </authorList>
    </citation>
    <scope>NUCLEOTIDE SEQUENCE</scope>
    <source>
        <strain evidence="3">AG6-10EEA</strain>
    </source>
</reference>
<keyword evidence="2" id="KW-0812">Transmembrane</keyword>
<proteinExistence type="predicted"/>
<dbReference type="EMBL" id="CAJMXA010001814">
    <property type="protein sequence ID" value="CAE6470455.1"/>
    <property type="molecule type" value="Genomic_DNA"/>
</dbReference>
<evidence type="ECO:0000256" key="1">
    <source>
        <dbReference type="SAM" id="MobiDB-lite"/>
    </source>
</evidence>
<evidence type="ECO:0000256" key="2">
    <source>
        <dbReference type="SAM" id="Phobius"/>
    </source>
</evidence>
<sequence>MDNLASLRFSQVRLPPIRLENIYINVGDHLERPLAAELIPWTHSEQFLHNTTSRPVIAALFAPFSAVNWLTFNSTSLKLTGHAPFASISYNVSVTLVPGFMDKAEEIAIPIHFNNTPMTFTTTSFSVCVLGEQPASSETKEWIPYLVIALIIIALISFFSALVTCCCWQDMCHRDPGPRLGEVREEADPLDGKENESTRKESHRQPGSLETTWPAFAKALNHQEFTQVTPYDIFKPSSISLRLANLHTVKHERFTEAEAQTPAIYKNIQYAHIPAGSSFAYKLKICRAASHSAELRLNIRARAEPRSPEWIRFCPETMVIWGIMPEDIAQVMPDGLDILILSDSLGYPLARLRITIPTGSPTDALPVCGRFVSLFEDGTRSETVNGVDILYIPSDTKYCIKYYPQLPQGPVREGRYRFCSPSGLPSWLTLNSHGLELSGNTGRRSVGHTDLLLLDSYTQREVTRIRIIVLDGH</sequence>
<accession>A0A8H3C303</accession>
<gene>
    <name evidence="3" type="ORF">RDB_LOCUS73711</name>
</gene>
<organism evidence="3 4">
    <name type="scientific">Rhizoctonia solani</name>
    <dbReference type="NCBI Taxonomy" id="456999"/>
    <lineage>
        <taxon>Eukaryota</taxon>
        <taxon>Fungi</taxon>
        <taxon>Dikarya</taxon>
        <taxon>Basidiomycota</taxon>
        <taxon>Agaricomycotina</taxon>
        <taxon>Agaricomycetes</taxon>
        <taxon>Cantharellales</taxon>
        <taxon>Ceratobasidiaceae</taxon>
        <taxon>Rhizoctonia</taxon>
    </lineage>
</organism>
<name>A0A8H3C303_9AGAM</name>
<protein>
    <submittedName>
        <fullName evidence="3">Uncharacterized protein</fullName>
    </submittedName>
</protein>